<feature type="region of interest" description="Disordered" evidence="1">
    <location>
        <begin position="55"/>
        <end position="91"/>
    </location>
</feature>
<dbReference type="PANTHER" id="PTHR35218">
    <property type="entry name" value="RNASE H DOMAIN-CONTAINING PROTEIN"/>
    <property type="match status" value="1"/>
</dbReference>
<dbReference type="Gene3D" id="3.60.10.10">
    <property type="entry name" value="Endonuclease/exonuclease/phosphatase"/>
    <property type="match status" value="1"/>
</dbReference>
<accession>A0AAW2WSR7</accession>
<proteinExistence type="predicted"/>
<reference evidence="3" key="2">
    <citation type="journal article" date="2024" name="Plant">
        <title>Genomic evolution and insights into agronomic trait innovations of Sesamum species.</title>
        <authorList>
            <person name="Miao H."/>
            <person name="Wang L."/>
            <person name="Qu L."/>
            <person name="Liu H."/>
            <person name="Sun Y."/>
            <person name="Le M."/>
            <person name="Wang Q."/>
            <person name="Wei S."/>
            <person name="Zheng Y."/>
            <person name="Lin W."/>
            <person name="Duan Y."/>
            <person name="Cao H."/>
            <person name="Xiong S."/>
            <person name="Wang X."/>
            <person name="Wei L."/>
            <person name="Li C."/>
            <person name="Ma Q."/>
            <person name="Ju M."/>
            <person name="Zhao R."/>
            <person name="Li G."/>
            <person name="Mu C."/>
            <person name="Tian Q."/>
            <person name="Mei H."/>
            <person name="Zhang T."/>
            <person name="Gao T."/>
            <person name="Zhang H."/>
        </authorList>
    </citation>
    <scope>NUCLEOTIDE SEQUENCE</scope>
    <source>
        <strain evidence="3">KEN1</strain>
    </source>
</reference>
<evidence type="ECO:0000259" key="2">
    <source>
        <dbReference type="Pfam" id="PF03372"/>
    </source>
</evidence>
<dbReference type="PANTHER" id="PTHR35218:SF9">
    <property type="entry name" value="ENDONUCLEASE_EXONUCLEASE_PHOSPHATASE DOMAIN-CONTAINING PROTEIN"/>
    <property type="match status" value="1"/>
</dbReference>
<feature type="compositionally biased region" description="Basic and acidic residues" evidence="1">
    <location>
        <begin position="63"/>
        <end position="80"/>
    </location>
</feature>
<reference evidence="3" key="1">
    <citation type="submission" date="2020-06" db="EMBL/GenBank/DDBJ databases">
        <authorList>
            <person name="Li T."/>
            <person name="Hu X."/>
            <person name="Zhang T."/>
            <person name="Song X."/>
            <person name="Zhang H."/>
            <person name="Dai N."/>
            <person name="Sheng W."/>
            <person name="Hou X."/>
            <person name="Wei L."/>
        </authorList>
    </citation>
    <scope>NUCLEOTIDE SEQUENCE</scope>
    <source>
        <strain evidence="3">KEN1</strain>
        <tissue evidence="3">Leaf</tissue>
    </source>
</reference>
<gene>
    <name evidence="3" type="ORF">Slati_2212400</name>
</gene>
<sequence>MEDGSEVPCRVDVEYEWILSKCTTCRALGHSTANYPTIKIPIKPPVKVFVQKPMEVPPIPPNRRREEVLAESPTSRKGDSSEDVVEDNGGRTYCPSNDKGKAIVIYNPFSALVHMMMTLLLMGVLKHATPSIACWNVRGLNRRDHQMAVCDLIREFDIKFIGLLETRVATHNISQIQSFMLRWNWFVDPNEVGNRIWLAWDVSEVVVDIISVHEQYIHCRISCLRADYEFLVTVAYGLNDVVPHRALWSQLVTIMEDVGEEPWLVLGDFNTVLDHSEVCGHSGDNQAAMGDFCTFLTDSALIPMPS</sequence>
<organism evidence="3">
    <name type="scientific">Sesamum latifolium</name>
    <dbReference type="NCBI Taxonomy" id="2727402"/>
    <lineage>
        <taxon>Eukaryota</taxon>
        <taxon>Viridiplantae</taxon>
        <taxon>Streptophyta</taxon>
        <taxon>Embryophyta</taxon>
        <taxon>Tracheophyta</taxon>
        <taxon>Spermatophyta</taxon>
        <taxon>Magnoliopsida</taxon>
        <taxon>eudicotyledons</taxon>
        <taxon>Gunneridae</taxon>
        <taxon>Pentapetalae</taxon>
        <taxon>asterids</taxon>
        <taxon>lamiids</taxon>
        <taxon>Lamiales</taxon>
        <taxon>Pedaliaceae</taxon>
        <taxon>Sesamum</taxon>
    </lineage>
</organism>
<dbReference type="Pfam" id="PF03372">
    <property type="entry name" value="Exo_endo_phos"/>
    <property type="match status" value="1"/>
</dbReference>
<dbReference type="EMBL" id="JACGWN010000007">
    <property type="protein sequence ID" value="KAL0444897.1"/>
    <property type="molecule type" value="Genomic_DNA"/>
</dbReference>
<comment type="caution">
    <text evidence="3">The sequence shown here is derived from an EMBL/GenBank/DDBJ whole genome shotgun (WGS) entry which is preliminary data.</text>
</comment>
<evidence type="ECO:0000313" key="3">
    <source>
        <dbReference type="EMBL" id="KAL0444897.1"/>
    </source>
</evidence>
<evidence type="ECO:0000256" key="1">
    <source>
        <dbReference type="SAM" id="MobiDB-lite"/>
    </source>
</evidence>
<dbReference type="InterPro" id="IPR036691">
    <property type="entry name" value="Endo/exonu/phosph_ase_sf"/>
</dbReference>
<feature type="domain" description="Endonuclease/exonuclease/phosphatase" evidence="2">
    <location>
        <begin position="135"/>
        <end position="280"/>
    </location>
</feature>
<protein>
    <recommendedName>
        <fullName evidence="2">Endonuclease/exonuclease/phosphatase domain-containing protein</fullName>
    </recommendedName>
</protein>
<dbReference type="InterPro" id="IPR005135">
    <property type="entry name" value="Endo/exonuclease/phosphatase"/>
</dbReference>
<dbReference type="GO" id="GO:0003824">
    <property type="term" value="F:catalytic activity"/>
    <property type="evidence" value="ECO:0007669"/>
    <property type="project" value="InterPro"/>
</dbReference>
<dbReference type="SUPFAM" id="SSF56219">
    <property type="entry name" value="DNase I-like"/>
    <property type="match status" value="1"/>
</dbReference>
<name>A0AAW2WSR7_9LAMI</name>
<dbReference type="AlphaFoldDB" id="A0AAW2WSR7"/>